<sequence length="154" mass="18304">MRTLKDKIAEIIEADFEVHQIFKDVVKKQSIFTEDEEIEGLVFIKREHVNERVESSPVFSSAKLLVATNQGLVYAEEGFKEIRDDYFGYKMKHIYYDKISAMELDMCLLQGYFKIMTSSKEPEISVEFNTAKYYREFEKFVNKIRKKRVSYNNH</sequence>
<dbReference type="AlphaFoldDB" id="M5E461"/>
<protein>
    <recommendedName>
        <fullName evidence="3">PH (Pleckstrin Homology) domain-containing protein</fullName>
    </recommendedName>
</protein>
<dbReference type="Proteomes" id="UP000012063">
    <property type="component" value="Unassembled WGS sequence"/>
</dbReference>
<dbReference type="OrthoDB" id="2112082at2"/>
<proteinExistence type="predicted"/>
<evidence type="ECO:0008006" key="3">
    <source>
        <dbReference type="Google" id="ProtNLM"/>
    </source>
</evidence>
<evidence type="ECO:0000313" key="1">
    <source>
        <dbReference type="EMBL" id="CCU80710.1"/>
    </source>
</evidence>
<comment type="caution">
    <text evidence="1">The sequence shown here is derived from an EMBL/GenBank/DDBJ whole genome shotgun (WGS) entry which is preliminary data.</text>
</comment>
<evidence type="ECO:0000313" key="2">
    <source>
        <dbReference type="Proteomes" id="UP000012063"/>
    </source>
</evidence>
<dbReference type="RefSeq" id="WP_005489975.1">
    <property type="nucleotide sequence ID" value="NZ_CAUI01000023.1"/>
</dbReference>
<dbReference type="InParanoid" id="M5E461"/>
<name>M5E461_9FIRM</name>
<reference evidence="2" key="1">
    <citation type="journal article" date="2013" name="Genome Announc.">
        <title>Genome Sequence of Halanaerobium saccharolyticum subsp. saccharolyticum Strain DSM 6643T, a Halophilic Hydrogen-Producing Bacterium.</title>
        <authorList>
            <person name="Kivisto A."/>
            <person name="Larjo A."/>
            <person name="Ciranna A."/>
            <person name="Santala V."/>
            <person name="Roos C."/>
            <person name="Karp M."/>
        </authorList>
    </citation>
    <scope>NUCLEOTIDE SEQUENCE [LARGE SCALE GENOMIC DNA]</scope>
    <source>
        <strain evidence="2">DSM 6643</strain>
    </source>
</reference>
<organism evidence="1 2">
    <name type="scientific">Halanaerobium saccharolyticum subsp. saccharolyticum DSM 6643</name>
    <dbReference type="NCBI Taxonomy" id="1293054"/>
    <lineage>
        <taxon>Bacteria</taxon>
        <taxon>Bacillati</taxon>
        <taxon>Bacillota</taxon>
        <taxon>Clostridia</taxon>
        <taxon>Halanaerobiales</taxon>
        <taxon>Halanaerobiaceae</taxon>
        <taxon>Halanaerobium</taxon>
    </lineage>
</organism>
<keyword evidence="2" id="KW-1185">Reference proteome</keyword>
<gene>
    <name evidence="1" type="ORF">HSACCH_02252</name>
</gene>
<dbReference type="EMBL" id="CAUI01000023">
    <property type="protein sequence ID" value="CCU80710.1"/>
    <property type="molecule type" value="Genomic_DNA"/>
</dbReference>
<accession>M5E461</accession>